<dbReference type="SUPFAM" id="SSF52540">
    <property type="entry name" value="P-loop containing nucleoside triphosphate hydrolases"/>
    <property type="match status" value="1"/>
</dbReference>
<dbReference type="InterPro" id="IPR027417">
    <property type="entry name" value="P-loop_NTPase"/>
</dbReference>
<evidence type="ECO:0000259" key="2">
    <source>
        <dbReference type="Pfam" id="PF00005"/>
    </source>
</evidence>
<dbReference type="Pfam" id="PF00005">
    <property type="entry name" value="ABC_tran"/>
    <property type="match status" value="1"/>
</dbReference>
<dbReference type="InterPro" id="IPR029481">
    <property type="entry name" value="ABC_trans_N"/>
</dbReference>
<evidence type="ECO:0000313" key="5">
    <source>
        <dbReference type="Proteomes" id="UP001433268"/>
    </source>
</evidence>
<name>A0ABR1V1W3_9PEZI</name>
<comment type="caution">
    <text evidence="4">The sequence shown here is derived from an EMBL/GenBank/DDBJ whole genome shotgun (WGS) entry which is preliminary data.</text>
</comment>
<keyword evidence="5" id="KW-1185">Reference proteome</keyword>
<evidence type="ECO:0000259" key="3">
    <source>
        <dbReference type="Pfam" id="PF14510"/>
    </source>
</evidence>
<dbReference type="Gene3D" id="3.40.50.300">
    <property type="entry name" value="P-loop containing nucleotide triphosphate hydrolases"/>
    <property type="match status" value="1"/>
</dbReference>
<feature type="domain" description="Pleiotropic ABC efflux transporter N-terminal" evidence="3">
    <location>
        <begin position="38"/>
        <end position="111"/>
    </location>
</feature>
<gene>
    <name evidence="4" type="ORF">PG997_011931</name>
</gene>
<proteinExistence type="predicted"/>
<dbReference type="PANTHER" id="PTHR19241">
    <property type="entry name" value="ATP-BINDING CASSETTE TRANSPORTER"/>
    <property type="match status" value="1"/>
</dbReference>
<evidence type="ECO:0000256" key="1">
    <source>
        <dbReference type="ARBA" id="ARBA00022448"/>
    </source>
</evidence>
<dbReference type="Proteomes" id="UP001433268">
    <property type="component" value="Unassembled WGS sequence"/>
</dbReference>
<evidence type="ECO:0000313" key="4">
    <source>
        <dbReference type="EMBL" id="KAK8065184.1"/>
    </source>
</evidence>
<dbReference type="EMBL" id="JAQQWN010000009">
    <property type="protein sequence ID" value="KAK8065184.1"/>
    <property type="molecule type" value="Genomic_DNA"/>
</dbReference>
<dbReference type="GeneID" id="92049306"/>
<feature type="domain" description="ABC transporter" evidence="2">
    <location>
        <begin position="144"/>
        <end position="225"/>
    </location>
</feature>
<dbReference type="RefSeq" id="XP_066661938.1">
    <property type="nucleotide sequence ID" value="XM_066816246.1"/>
</dbReference>
<protein>
    <submittedName>
        <fullName evidence="4">ABC-2 type transporter-domain-containing protein</fullName>
    </submittedName>
</protein>
<organism evidence="4 5">
    <name type="scientific">Apiospora hydei</name>
    <dbReference type="NCBI Taxonomy" id="1337664"/>
    <lineage>
        <taxon>Eukaryota</taxon>
        <taxon>Fungi</taxon>
        <taxon>Dikarya</taxon>
        <taxon>Ascomycota</taxon>
        <taxon>Pezizomycotina</taxon>
        <taxon>Sordariomycetes</taxon>
        <taxon>Xylariomycetidae</taxon>
        <taxon>Amphisphaeriales</taxon>
        <taxon>Apiosporaceae</taxon>
        <taxon>Apiospora</taxon>
    </lineage>
</organism>
<sequence>MEPDQNNTGRTTPLYCNEKNASFHRASGERESRHESIEADIELLARKLHTPSSGGELDPHSATFDAKGWIRSVTDLWGFDASRGAKRKLGVAFSDLSVSGIGSTASQYQRSAGGVLLDTVTSLARRLGGARRRAKDTVILRGFEGVIEDGELLLVLGPPGSGCSTFLKTIAGETAGLRVSPDAKLNFRGIPTKYVRKRFRGDVLYNAERDVHLAHLTVGETLTFAARARSPGRRRRA</sequence>
<dbReference type="InterPro" id="IPR003439">
    <property type="entry name" value="ABC_transporter-like_ATP-bd"/>
</dbReference>
<keyword evidence="1" id="KW-0813">Transport</keyword>
<dbReference type="Pfam" id="PF14510">
    <property type="entry name" value="ABC_trans_N"/>
    <property type="match status" value="1"/>
</dbReference>
<reference evidence="4 5" key="1">
    <citation type="submission" date="2023-01" db="EMBL/GenBank/DDBJ databases">
        <title>Analysis of 21 Apiospora genomes using comparative genomics revels a genus with tremendous synthesis potential of carbohydrate active enzymes and secondary metabolites.</title>
        <authorList>
            <person name="Sorensen T."/>
        </authorList>
    </citation>
    <scope>NUCLEOTIDE SEQUENCE [LARGE SCALE GENOMIC DNA]</scope>
    <source>
        <strain evidence="4 5">CBS 114990</strain>
    </source>
</reference>
<accession>A0ABR1V1W3</accession>